<evidence type="ECO:0000256" key="7">
    <source>
        <dbReference type="ARBA" id="ARBA00023065"/>
    </source>
</evidence>
<dbReference type="EMBL" id="JBGFSN010000015">
    <property type="protein sequence ID" value="MFH8136476.1"/>
    <property type="molecule type" value="Genomic_DNA"/>
</dbReference>
<comment type="subcellular location">
    <subcellularLocation>
        <location evidence="10">Cell inner membrane</location>
        <topology evidence="10">Multi-pass membrane protein</topology>
    </subcellularLocation>
    <subcellularLocation>
        <location evidence="1">Cell membrane</location>
        <topology evidence="1">Multi-pass membrane protein</topology>
    </subcellularLocation>
</comment>
<dbReference type="InterPro" id="IPR036019">
    <property type="entry name" value="MscL_channel"/>
</dbReference>
<dbReference type="PRINTS" id="PR01264">
    <property type="entry name" value="MECHCHANNEL"/>
</dbReference>
<dbReference type="PANTHER" id="PTHR30266">
    <property type="entry name" value="MECHANOSENSITIVE CHANNEL MSCL"/>
    <property type="match status" value="1"/>
</dbReference>
<dbReference type="SUPFAM" id="SSF81330">
    <property type="entry name" value="Gated mechanosensitive channel"/>
    <property type="match status" value="1"/>
</dbReference>
<keyword evidence="12" id="KW-1185">Reference proteome</keyword>
<evidence type="ECO:0000256" key="3">
    <source>
        <dbReference type="ARBA" id="ARBA00022448"/>
    </source>
</evidence>
<keyword evidence="6 10" id="KW-1133">Transmembrane helix</keyword>
<sequence>MSFFKEFRDFAMRGNVVDLAVGVIIGAAFGKIVSSLVANIIMPPLGLLIGGVDFKQFRWILKPAEGATPPVVMEYGIFIQAVFDFIIVAFAIFIAIKLMNKLHKKKEVEKPAPKPSAEQVLLTEIRDLLKEKNTKV</sequence>
<keyword evidence="10" id="KW-0997">Cell inner membrane</keyword>
<reference evidence="11 12" key="1">
    <citation type="submission" date="2024-08" db="EMBL/GenBank/DDBJ databases">
        <title>Pantoea ronii - a newly identified human opportunistic pathogen.</title>
        <authorList>
            <person name="Keidar-Friedman D."/>
            <person name="Sorek N."/>
            <person name="Leshin-Carmel D."/>
            <person name="Tsur A."/>
            <person name="Amsalem M."/>
            <person name="Tolkach D."/>
            <person name="Brosh-Nissimov T."/>
        </authorList>
    </citation>
    <scope>NUCLEOTIDE SEQUENCE [LARGE SCALE GENOMIC DNA]</scope>
    <source>
        <strain evidence="11 12">AA23256</strain>
    </source>
</reference>
<evidence type="ECO:0000313" key="12">
    <source>
        <dbReference type="Proteomes" id="UP001611251"/>
    </source>
</evidence>
<dbReference type="PROSITE" id="PS01327">
    <property type="entry name" value="MSCL"/>
    <property type="match status" value="1"/>
</dbReference>
<keyword evidence="3 10" id="KW-0813">Transport</keyword>
<protein>
    <recommendedName>
        <fullName evidence="10">Large-conductance mechanosensitive channel</fullName>
    </recommendedName>
</protein>
<evidence type="ECO:0000256" key="8">
    <source>
        <dbReference type="ARBA" id="ARBA00023136"/>
    </source>
</evidence>
<feature type="transmembrane region" description="Helical" evidence="10">
    <location>
        <begin position="77"/>
        <end position="96"/>
    </location>
</feature>
<dbReference type="NCBIfam" id="NF001841">
    <property type="entry name" value="PRK00567.1-1"/>
    <property type="match status" value="1"/>
</dbReference>
<keyword evidence="4 10" id="KW-1003">Cell membrane</keyword>
<dbReference type="NCBIfam" id="TIGR00220">
    <property type="entry name" value="mscL"/>
    <property type="match status" value="1"/>
</dbReference>
<dbReference type="Proteomes" id="UP001611251">
    <property type="component" value="Unassembled WGS sequence"/>
</dbReference>
<dbReference type="NCBIfam" id="NF001843">
    <property type="entry name" value="PRK00567.1-4"/>
    <property type="match status" value="1"/>
</dbReference>
<evidence type="ECO:0000256" key="9">
    <source>
        <dbReference type="ARBA" id="ARBA00023303"/>
    </source>
</evidence>
<accession>A0ABW7Q4Y6</accession>
<keyword evidence="7 10" id="KW-0406">Ion transport</keyword>
<keyword evidence="9 10" id="KW-0407">Ion channel</keyword>
<organism evidence="11 12">
    <name type="scientific">Pantoea osteomyelitidis</name>
    <dbReference type="NCBI Taxonomy" id="3230026"/>
    <lineage>
        <taxon>Bacteria</taxon>
        <taxon>Pseudomonadati</taxon>
        <taxon>Pseudomonadota</taxon>
        <taxon>Gammaproteobacteria</taxon>
        <taxon>Enterobacterales</taxon>
        <taxon>Erwiniaceae</taxon>
        <taxon>Pantoea</taxon>
    </lineage>
</organism>
<name>A0ABW7Q4Y6_9GAMM</name>
<evidence type="ECO:0000256" key="5">
    <source>
        <dbReference type="ARBA" id="ARBA00022692"/>
    </source>
</evidence>
<dbReference type="Gene3D" id="1.10.1200.120">
    <property type="entry name" value="Large-conductance mechanosensitive channel, MscL, domain 1"/>
    <property type="match status" value="1"/>
</dbReference>
<gene>
    <name evidence="10 11" type="primary">mscL</name>
    <name evidence="11" type="ORF">ABU178_20235</name>
</gene>
<dbReference type="HAMAP" id="MF_00115">
    <property type="entry name" value="MscL"/>
    <property type="match status" value="1"/>
</dbReference>
<evidence type="ECO:0000313" key="11">
    <source>
        <dbReference type="EMBL" id="MFH8136476.1"/>
    </source>
</evidence>
<dbReference type="Pfam" id="PF01741">
    <property type="entry name" value="MscL"/>
    <property type="match status" value="1"/>
</dbReference>
<dbReference type="PANTHER" id="PTHR30266:SF2">
    <property type="entry name" value="LARGE-CONDUCTANCE MECHANOSENSITIVE CHANNEL"/>
    <property type="match status" value="1"/>
</dbReference>
<proteinExistence type="inferred from homology"/>
<feature type="transmembrane region" description="Helical" evidence="10">
    <location>
        <begin position="20"/>
        <end position="42"/>
    </location>
</feature>
<comment type="caution">
    <text evidence="11">The sequence shown here is derived from an EMBL/GenBank/DDBJ whole genome shotgun (WGS) entry which is preliminary data.</text>
</comment>
<dbReference type="InterPro" id="IPR019823">
    <property type="entry name" value="Mechanosensitive_channel_CS"/>
</dbReference>
<evidence type="ECO:0000256" key="2">
    <source>
        <dbReference type="ARBA" id="ARBA00007254"/>
    </source>
</evidence>
<evidence type="ECO:0000256" key="4">
    <source>
        <dbReference type="ARBA" id="ARBA00022475"/>
    </source>
</evidence>
<evidence type="ECO:0000256" key="6">
    <source>
        <dbReference type="ARBA" id="ARBA00022989"/>
    </source>
</evidence>
<comment type="subunit">
    <text evidence="10">Homopentamer.</text>
</comment>
<keyword evidence="8 10" id="KW-0472">Membrane</keyword>
<dbReference type="InterPro" id="IPR001185">
    <property type="entry name" value="MS_channel"/>
</dbReference>
<keyword evidence="5 10" id="KW-0812">Transmembrane</keyword>
<comment type="function">
    <text evidence="10">Channel that opens in response to stretch forces in the membrane lipid bilayer. May participate in the regulation of osmotic pressure changes within the cell.</text>
</comment>
<dbReference type="InterPro" id="IPR037673">
    <property type="entry name" value="MSC/AndL"/>
</dbReference>
<comment type="similarity">
    <text evidence="2 10">Belongs to the MscL family.</text>
</comment>
<evidence type="ECO:0000256" key="10">
    <source>
        <dbReference type="HAMAP-Rule" id="MF_00115"/>
    </source>
</evidence>
<dbReference type="RefSeq" id="WP_397218306.1">
    <property type="nucleotide sequence ID" value="NZ_JBGFSN010000015.1"/>
</dbReference>
<evidence type="ECO:0000256" key="1">
    <source>
        <dbReference type="ARBA" id="ARBA00004651"/>
    </source>
</evidence>